<dbReference type="Proteomes" id="UP001055879">
    <property type="component" value="Linkage Group LG15"/>
</dbReference>
<accession>A0ACB8XVH5</accession>
<reference evidence="1 2" key="2">
    <citation type="journal article" date="2022" name="Mol. Ecol. Resour.">
        <title>The genomes of chicory, endive, great burdock and yacon provide insights into Asteraceae paleo-polyploidization history and plant inulin production.</title>
        <authorList>
            <person name="Fan W."/>
            <person name="Wang S."/>
            <person name="Wang H."/>
            <person name="Wang A."/>
            <person name="Jiang F."/>
            <person name="Liu H."/>
            <person name="Zhao H."/>
            <person name="Xu D."/>
            <person name="Zhang Y."/>
        </authorList>
    </citation>
    <scope>NUCLEOTIDE SEQUENCE [LARGE SCALE GENOMIC DNA]</scope>
    <source>
        <strain evidence="2">cv. Niubang</strain>
    </source>
</reference>
<organism evidence="1 2">
    <name type="scientific">Arctium lappa</name>
    <name type="common">Greater burdock</name>
    <name type="synonym">Lappa major</name>
    <dbReference type="NCBI Taxonomy" id="4217"/>
    <lineage>
        <taxon>Eukaryota</taxon>
        <taxon>Viridiplantae</taxon>
        <taxon>Streptophyta</taxon>
        <taxon>Embryophyta</taxon>
        <taxon>Tracheophyta</taxon>
        <taxon>Spermatophyta</taxon>
        <taxon>Magnoliopsida</taxon>
        <taxon>eudicotyledons</taxon>
        <taxon>Gunneridae</taxon>
        <taxon>Pentapetalae</taxon>
        <taxon>asterids</taxon>
        <taxon>campanulids</taxon>
        <taxon>Asterales</taxon>
        <taxon>Asteraceae</taxon>
        <taxon>Carduoideae</taxon>
        <taxon>Cardueae</taxon>
        <taxon>Arctiinae</taxon>
        <taxon>Arctium</taxon>
    </lineage>
</organism>
<gene>
    <name evidence="1" type="ORF">L6452_39977</name>
</gene>
<protein>
    <submittedName>
        <fullName evidence="1">Uncharacterized protein</fullName>
    </submittedName>
</protein>
<proteinExistence type="predicted"/>
<evidence type="ECO:0000313" key="2">
    <source>
        <dbReference type="Proteomes" id="UP001055879"/>
    </source>
</evidence>
<evidence type="ECO:0000313" key="1">
    <source>
        <dbReference type="EMBL" id="KAI3673847.1"/>
    </source>
</evidence>
<comment type="caution">
    <text evidence="1">The sequence shown here is derived from an EMBL/GenBank/DDBJ whole genome shotgun (WGS) entry which is preliminary data.</text>
</comment>
<sequence length="520" mass="58723">MKRKTLYILVSLFILNSITLYHYLSSTSDYFHHRLRRHSLPENANISLTVYQNSPSFPYHANNVSLHNVVNKPWPISPSYLPWPLSPNNITYRSCEAYFGNGFTRRVDLLTPKLRSGGGGGGGWFRCFYSSTLESSICEGGRIRMHPEKIKMSVGGEELESVIGRKEDEELPKFEFGAFDLEVNEKLGSRKKLANESFLDQYLKKGSVSRHTVRELIDSVQLVGANEFECSEWIEEPTLLVTRFEYANLFHTVTDWYSAYVSSRVTGLPIRPRLVFVDGHCLTPLDDTWKAMFSSLRYAKHFHGPVCFRHAILPPLGYETALSRGLLEDLDCRGASAHEVSHNPNEPITARISEFGEMIKAAFGLPLNKPHPTSNHHNVLFVRREGYLAHPRHVGTVQPRLENEQEVFDGLKKWAGSHSKCKVNVINGILAHMPMKEQLRAIQEASIIMGAHGAGLTHTVSATKEAEILELIGVDFIRPHYALISKWKGIKYHPMYLREASAVPSEVIDKVSKILANLGC</sequence>
<keyword evidence="2" id="KW-1185">Reference proteome</keyword>
<reference evidence="2" key="1">
    <citation type="journal article" date="2022" name="Mol. Ecol. Resour.">
        <title>The genomes of chicory, endive, great burdock and yacon provide insights into Asteraceae palaeo-polyploidization history and plant inulin production.</title>
        <authorList>
            <person name="Fan W."/>
            <person name="Wang S."/>
            <person name="Wang H."/>
            <person name="Wang A."/>
            <person name="Jiang F."/>
            <person name="Liu H."/>
            <person name="Zhao H."/>
            <person name="Xu D."/>
            <person name="Zhang Y."/>
        </authorList>
    </citation>
    <scope>NUCLEOTIDE SEQUENCE [LARGE SCALE GENOMIC DNA]</scope>
    <source>
        <strain evidence="2">cv. Niubang</strain>
    </source>
</reference>
<dbReference type="EMBL" id="CM042061">
    <property type="protein sequence ID" value="KAI3673847.1"/>
    <property type="molecule type" value="Genomic_DNA"/>
</dbReference>
<name>A0ACB8XVH5_ARCLA</name>